<dbReference type="PANTHER" id="PTHR18964:SF149">
    <property type="entry name" value="BIFUNCTIONAL UDP-N-ACETYLGLUCOSAMINE 2-EPIMERASE_N-ACETYLMANNOSAMINE KINASE"/>
    <property type="match status" value="1"/>
</dbReference>
<keyword evidence="3" id="KW-1185">Reference proteome</keyword>
<dbReference type="PANTHER" id="PTHR18964">
    <property type="entry name" value="ROK (REPRESSOR, ORF, KINASE) FAMILY"/>
    <property type="match status" value="1"/>
</dbReference>
<organism evidence="2 3">
    <name type="scientific">Maribellus luteus</name>
    <dbReference type="NCBI Taxonomy" id="2305463"/>
    <lineage>
        <taxon>Bacteria</taxon>
        <taxon>Pseudomonadati</taxon>
        <taxon>Bacteroidota</taxon>
        <taxon>Bacteroidia</taxon>
        <taxon>Marinilabiliales</taxon>
        <taxon>Prolixibacteraceae</taxon>
        <taxon>Maribellus</taxon>
    </lineage>
</organism>
<proteinExistence type="inferred from homology"/>
<dbReference type="InterPro" id="IPR000600">
    <property type="entry name" value="ROK"/>
</dbReference>
<dbReference type="Proteomes" id="UP000265926">
    <property type="component" value="Unassembled WGS sequence"/>
</dbReference>
<evidence type="ECO:0000313" key="2">
    <source>
        <dbReference type="EMBL" id="RIJ45995.1"/>
    </source>
</evidence>
<dbReference type="SUPFAM" id="SSF53067">
    <property type="entry name" value="Actin-like ATPase domain"/>
    <property type="match status" value="1"/>
</dbReference>
<sequence>MILVDNISEVKLSGNELKNYRRKKKILDLLYREDTLSATEIGKRIGVSVPTSLSLLKELSQKEFVEFKGTGESKGGRRPAMFGLKQDSILVMACELGRYTGKVGVFDSHNKLVAPMVKFKASIDDKDLIEKIADEVDKIAKDYNIDTQRIFGVGISMPGLIDEVNGINYTIKDKKLQNVADRIKARFHKLVYVNNDARMQAYGEFVFGQAKGHQNALIINWNWGLGMGMIMDGKLYNGATGFAGELSHTKYEEDGDLCICGKRGCLETVTSVYVLIRQAQEGVREGKVSQLTAKFKGREEEIGVEDIIQAARQGDEFSIFLLNSVGLALGKALSNAIQLLNPDIIVLGGAVSEANQYVLTPIQQSVNRHCLEQISGNIQIVISENWERSGLLGTTAMLYQKLFSNMLV</sequence>
<dbReference type="Pfam" id="PF13412">
    <property type="entry name" value="HTH_24"/>
    <property type="match status" value="1"/>
</dbReference>
<comment type="similarity">
    <text evidence="1">Belongs to the ROK (NagC/XylR) family.</text>
</comment>
<reference evidence="2 3" key="1">
    <citation type="submission" date="2018-08" db="EMBL/GenBank/DDBJ databases">
        <title>Pallidiluteibacterium maritimus gen. nov., sp. nov., isolated from coastal sediment.</title>
        <authorList>
            <person name="Zhou L.Y."/>
        </authorList>
    </citation>
    <scope>NUCLEOTIDE SEQUENCE [LARGE SCALE GENOMIC DNA]</scope>
    <source>
        <strain evidence="2 3">XSD2</strain>
    </source>
</reference>
<comment type="caution">
    <text evidence="2">The sequence shown here is derived from an EMBL/GenBank/DDBJ whole genome shotgun (WGS) entry which is preliminary data.</text>
</comment>
<protein>
    <submittedName>
        <fullName evidence="2">ROK family transcriptional regulator</fullName>
    </submittedName>
</protein>
<evidence type="ECO:0000313" key="3">
    <source>
        <dbReference type="Proteomes" id="UP000265926"/>
    </source>
</evidence>
<dbReference type="Gene3D" id="1.10.10.10">
    <property type="entry name" value="Winged helix-like DNA-binding domain superfamily/Winged helix DNA-binding domain"/>
    <property type="match status" value="1"/>
</dbReference>
<dbReference type="Pfam" id="PF00480">
    <property type="entry name" value="ROK"/>
    <property type="match status" value="1"/>
</dbReference>
<name>A0A399SVC3_9BACT</name>
<gene>
    <name evidence="2" type="ORF">D1614_20980</name>
</gene>
<dbReference type="OrthoDB" id="9810372at2"/>
<dbReference type="Gene3D" id="3.30.420.40">
    <property type="match status" value="2"/>
</dbReference>
<dbReference type="SUPFAM" id="SSF46785">
    <property type="entry name" value="Winged helix' DNA-binding domain"/>
    <property type="match status" value="1"/>
</dbReference>
<dbReference type="RefSeq" id="WP_119439957.1">
    <property type="nucleotide sequence ID" value="NZ_QWGR01000018.1"/>
</dbReference>
<dbReference type="AlphaFoldDB" id="A0A399SVC3"/>
<accession>A0A399SVC3</accession>
<dbReference type="EMBL" id="QWGR01000018">
    <property type="protein sequence ID" value="RIJ45995.1"/>
    <property type="molecule type" value="Genomic_DNA"/>
</dbReference>
<evidence type="ECO:0000256" key="1">
    <source>
        <dbReference type="ARBA" id="ARBA00006479"/>
    </source>
</evidence>
<dbReference type="InterPro" id="IPR036390">
    <property type="entry name" value="WH_DNA-bd_sf"/>
</dbReference>
<dbReference type="InterPro" id="IPR043129">
    <property type="entry name" value="ATPase_NBD"/>
</dbReference>
<dbReference type="InterPro" id="IPR036388">
    <property type="entry name" value="WH-like_DNA-bd_sf"/>
</dbReference>